<dbReference type="OrthoDB" id="3531406at2"/>
<organism evidence="1 2">
    <name type="scientific">Corynebacterium yudongzhengii</name>
    <dbReference type="NCBI Taxonomy" id="2080740"/>
    <lineage>
        <taxon>Bacteria</taxon>
        <taxon>Bacillati</taxon>
        <taxon>Actinomycetota</taxon>
        <taxon>Actinomycetes</taxon>
        <taxon>Mycobacteriales</taxon>
        <taxon>Corynebacteriaceae</taxon>
        <taxon>Corynebacterium</taxon>
    </lineage>
</organism>
<evidence type="ECO:0000313" key="1">
    <source>
        <dbReference type="EMBL" id="PWC00873.1"/>
    </source>
</evidence>
<dbReference type="InterPro" id="IPR035169">
    <property type="entry name" value="DUF5318"/>
</dbReference>
<reference evidence="2" key="1">
    <citation type="submission" date="2018-04" db="EMBL/GenBank/DDBJ databases">
        <authorList>
            <person name="Liu S."/>
            <person name="Wang Z."/>
            <person name="Li J."/>
        </authorList>
    </citation>
    <scope>NUCLEOTIDE SEQUENCE [LARGE SCALE GENOMIC DNA]</scope>
    <source>
        <strain evidence="2">2189</strain>
    </source>
</reference>
<accession>A0A2U1T4F9</accession>
<proteinExistence type="predicted"/>
<dbReference type="KEGG" id="cyz:C3B44_11255"/>
<keyword evidence="2" id="KW-1185">Reference proteome</keyword>
<evidence type="ECO:0000313" key="2">
    <source>
        <dbReference type="Proteomes" id="UP000244989"/>
    </source>
</evidence>
<name>A0A2U1T4F9_9CORY</name>
<gene>
    <name evidence="1" type="ORF">DF222_10505</name>
</gene>
<dbReference type="EMBL" id="QEEZ01000027">
    <property type="protein sequence ID" value="PWC00873.1"/>
    <property type="molecule type" value="Genomic_DNA"/>
</dbReference>
<dbReference type="Proteomes" id="UP000244989">
    <property type="component" value="Unassembled WGS sequence"/>
</dbReference>
<evidence type="ECO:0008006" key="3">
    <source>
        <dbReference type="Google" id="ProtNLM"/>
    </source>
</evidence>
<sequence>MSLVYRHVVSHRWERARTLRQLKAGHIRREAVCDADFLLRTAAAYHGYRVERACPVCGEEDLYEVRWIYGDKLGKRSGTARQEDEIARIASEVDEPVTVHLVEVCRSCWWNHILTAAVAGIE</sequence>
<protein>
    <recommendedName>
        <fullName evidence="3">DUF5318 domain-containing protein</fullName>
    </recommendedName>
</protein>
<dbReference type="AlphaFoldDB" id="A0A2U1T4F9"/>
<dbReference type="RefSeq" id="WP_108432672.1">
    <property type="nucleotide sequence ID" value="NZ_CP026947.1"/>
</dbReference>
<dbReference type="Pfam" id="PF17249">
    <property type="entry name" value="DUF5318"/>
    <property type="match status" value="1"/>
</dbReference>
<comment type="caution">
    <text evidence="1">The sequence shown here is derived from an EMBL/GenBank/DDBJ whole genome shotgun (WGS) entry which is preliminary data.</text>
</comment>